<keyword evidence="1" id="KW-1133">Transmembrane helix</keyword>
<dbReference type="AlphaFoldDB" id="A0A2P6VPW1"/>
<reference evidence="2 3" key="1">
    <citation type="journal article" date="2018" name="Plant J.">
        <title>Genome sequences of Chlorella sorokiniana UTEX 1602 and Micractinium conductrix SAG 241.80: implications to maltose excretion by a green alga.</title>
        <authorList>
            <person name="Arriola M.B."/>
            <person name="Velmurugan N."/>
            <person name="Zhang Y."/>
            <person name="Plunkett M.H."/>
            <person name="Hondzo H."/>
            <person name="Barney B.M."/>
        </authorList>
    </citation>
    <scope>NUCLEOTIDE SEQUENCE [LARGE SCALE GENOMIC DNA]</scope>
    <source>
        <strain evidence="2 3">SAG 241.80</strain>
    </source>
</reference>
<evidence type="ECO:0000313" key="3">
    <source>
        <dbReference type="Proteomes" id="UP000239649"/>
    </source>
</evidence>
<organism evidence="2 3">
    <name type="scientific">Micractinium conductrix</name>
    <dbReference type="NCBI Taxonomy" id="554055"/>
    <lineage>
        <taxon>Eukaryota</taxon>
        <taxon>Viridiplantae</taxon>
        <taxon>Chlorophyta</taxon>
        <taxon>core chlorophytes</taxon>
        <taxon>Trebouxiophyceae</taxon>
        <taxon>Chlorellales</taxon>
        <taxon>Chlorellaceae</taxon>
        <taxon>Chlorella clade</taxon>
        <taxon>Micractinium</taxon>
    </lineage>
</organism>
<feature type="transmembrane region" description="Helical" evidence="1">
    <location>
        <begin position="90"/>
        <end position="110"/>
    </location>
</feature>
<evidence type="ECO:0000313" key="2">
    <source>
        <dbReference type="EMBL" id="PSC76133.1"/>
    </source>
</evidence>
<feature type="transmembrane region" description="Helical" evidence="1">
    <location>
        <begin position="57"/>
        <end position="75"/>
    </location>
</feature>
<dbReference type="Proteomes" id="UP000239649">
    <property type="component" value="Unassembled WGS sequence"/>
</dbReference>
<keyword evidence="1" id="KW-0812">Transmembrane</keyword>
<dbReference type="EMBL" id="LHPF02000001">
    <property type="protein sequence ID" value="PSC76133.1"/>
    <property type="molecule type" value="Genomic_DNA"/>
</dbReference>
<keyword evidence="3" id="KW-1185">Reference proteome</keyword>
<name>A0A2P6VPW1_9CHLO</name>
<accession>A0A2P6VPW1</accession>
<comment type="caution">
    <text evidence="2">The sequence shown here is derived from an EMBL/GenBank/DDBJ whole genome shotgun (WGS) entry which is preliminary data.</text>
</comment>
<evidence type="ECO:0000256" key="1">
    <source>
        <dbReference type="SAM" id="Phobius"/>
    </source>
</evidence>
<proteinExistence type="predicted"/>
<dbReference type="OrthoDB" id="513049at2759"/>
<feature type="transmembrane region" description="Helical" evidence="1">
    <location>
        <begin position="270"/>
        <end position="291"/>
    </location>
</feature>
<sequence>MGTGMRADLSFARPEWERAFYEAHTGREAWMERQFHYARAATWAAVLLRTLATGDRVACCIIAAGAVTTLLPAFVDRLPRRCYLRWRLPIMAFDNLLQMALGCYTHGYIYPNPRSGADPSTFQMAAVLLTGNGVAWLLFSSLWGSLPFRFAFPLQAELTLILLHFNRPLCSSNVPIQHAYALLASRLLRRPARLLAALSSFLHPSPAARSCGAAVLAAPAWAAEAVRAACMSSVPASLEHRQGLQQRLAAGGGADVAGDSVATAGAELCLAYQPAILLLFGFLAPTWYIFVTESRQRRRFLAQQAAAGGRQEAGPAAAAAAAAAGMQPSLVEYASFAVPAVAAMYSYAAVQA</sequence>
<feature type="transmembrane region" description="Helical" evidence="1">
    <location>
        <begin position="122"/>
        <end position="143"/>
    </location>
</feature>
<protein>
    <submittedName>
        <fullName evidence="2">Uncharacterized protein</fullName>
    </submittedName>
</protein>
<keyword evidence="1" id="KW-0472">Membrane</keyword>
<gene>
    <name evidence="2" type="ORF">C2E20_0837</name>
</gene>